<dbReference type="PROSITE" id="PS00622">
    <property type="entry name" value="HTH_LUXR_1"/>
    <property type="match status" value="1"/>
</dbReference>
<dbReference type="PANTHER" id="PTHR44688:SF16">
    <property type="entry name" value="DNA-BINDING TRANSCRIPTIONAL ACTIVATOR DEVR_DOSR"/>
    <property type="match status" value="1"/>
</dbReference>
<dbReference type="SMART" id="SM00421">
    <property type="entry name" value="HTH_LUXR"/>
    <property type="match status" value="1"/>
</dbReference>
<dbReference type="Gene3D" id="1.10.10.10">
    <property type="entry name" value="Winged helix-like DNA-binding domain superfamily/Winged helix DNA-binding domain"/>
    <property type="match status" value="1"/>
</dbReference>
<keyword evidence="1" id="KW-0805">Transcription regulation</keyword>
<dbReference type="GO" id="GO:0006355">
    <property type="term" value="P:regulation of DNA-templated transcription"/>
    <property type="evidence" value="ECO:0007669"/>
    <property type="project" value="InterPro"/>
</dbReference>
<dbReference type="AlphaFoldDB" id="A0A5R9BLN2"/>
<keyword evidence="3" id="KW-0804">Transcription</keyword>
<dbReference type="PANTHER" id="PTHR44688">
    <property type="entry name" value="DNA-BINDING TRANSCRIPTIONAL ACTIVATOR DEVR_DOSR"/>
    <property type="match status" value="1"/>
</dbReference>
<evidence type="ECO:0000256" key="2">
    <source>
        <dbReference type="ARBA" id="ARBA00023125"/>
    </source>
</evidence>
<dbReference type="OrthoDB" id="3171430at2"/>
<dbReference type="GO" id="GO:0003677">
    <property type="term" value="F:DNA binding"/>
    <property type="evidence" value="ECO:0007669"/>
    <property type="project" value="UniProtKB-KW"/>
</dbReference>
<dbReference type="Pfam" id="PF00196">
    <property type="entry name" value="GerE"/>
    <property type="match status" value="1"/>
</dbReference>
<evidence type="ECO:0000256" key="3">
    <source>
        <dbReference type="ARBA" id="ARBA00023163"/>
    </source>
</evidence>
<name>A0A5R9BLN2_9MICC</name>
<sequence>MSISAAELPIIATTWILERVGLARVLAFPDEHVLPHEWMVGETAERRLQHAITDQALLALKHIVCGVDSEILRVELDDLWLQFEVGLPLGNVSRRLLEALDFVISGPRSEEIFGPAGISVPSFGRTFSDVCVEVVAILGRLLHVPARDLIPTLYSTADARPLAPGMWRTSMRCLLLRRASLLPAGVLRELVVLARTAGVEPEVVGRVEAYLECGPPAGAEMLAEPIPGHPAFRFCVDRITEHPGAPQLRSDIVELLSDREAHVTVLLADGANAVEVGSELGISVRTVQAHIRSIYRKLGVGSRLQLLARLTGGGGE</sequence>
<evidence type="ECO:0000256" key="1">
    <source>
        <dbReference type="ARBA" id="ARBA00023015"/>
    </source>
</evidence>
<dbReference type="SUPFAM" id="SSF46894">
    <property type="entry name" value="C-terminal effector domain of the bipartite response regulators"/>
    <property type="match status" value="1"/>
</dbReference>
<dbReference type="EMBL" id="VAVZ01000001">
    <property type="protein sequence ID" value="TLQ01537.1"/>
    <property type="molecule type" value="Genomic_DNA"/>
</dbReference>
<dbReference type="InterPro" id="IPR000792">
    <property type="entry name" value="Tscrpt_reg_LuxR_C"/>
</dbReference>
<gene>
    <name evidence="5" type="ORF">FEF26_00665</name>
</gene>
<feature type="domain" description="HTH luxR-type" evidence="4">
    <location>
        <begin position="249"/>
        <end position="314"/>
    </location>
</feature>
<evidence type="ECO:0000313" key="5">
    <source>
        <dbReference type="EMBL" id="TLQ01537.1"/>
    </source>
</evidence>
<organism evidence="5 6">
    <name type="scientific">Nesterenkonia salmonea</name>
    <dbReference type="NCBI Taxonomy" id="1804987"/>
    <lineage>
        <taxon>Bacteria</taxon>
        <taxon>Bacillati</taxon>
        <taxon>Actinomycetota</taxon>
        <taxon>Actinomycetes</taxon>
        <taxon>Micrococcales</taxon>
        <taxon>Micrococcaceae</taxon>
        <taxon>Nesterenkonia</taxon>
    </lineage>
</organism>
<reference evidence="5 6" key="1">
    <citation type="submission" date="2019-05" db="EMBL/GenBank/DDBJ databases">
        <title>Nesterenkonia sp. GY074 isolated from the Southern Atlantic Ocean.</title>
        <authorList>
            <person name="Zhang G."/>
        </authorList>
    </citation>
    <scope>NUCLEOTIDE SEQUENCE [LARGE SCALE GENOMIC DNA]</scope>
    <source>
        <strain evidence="5 6">GY074</strain>
    </source>
</reference>
<dbReference type="CDD" id="cd06170">
    <property type="entry name" value="LuxR_C_like"/>
    <property type="match status" value="1"/>
</dbReference>
<keyword evidence="6" id="KW-1185">Reference proteome</keyword>
<proteinExistence type="predicted"/>
<accession>A0A5R9BLN2</accession>
<keyword evidence="2" id="KW-0238">DNA-binding</keyword>
<dbReference type="Proteomes" id="UP000310458">
    <property type="component" value="Unassembled WGS sequence"/>
</dbReference>
<comment type="caution">
    <text evidence="5">The sequence shown here is derived from an EMBL/GenBank/DDBJ whole genome shotgun (WGS) entry which is preliminary data.</text>
</comment>
<evidence type="ECO:0000313" key="6">
    <source>
        <dbReference type="Proteomes" id="UP000310458"/>
    </source>
</evidence>
<dbReference type="InterPro" id="IPR036388">
    <property type="entry name" value="WH-like_DNA-bd_sf"/>
</dbReference>
<evidence type="ECO:0000259" key="4">
    <source>
        <dbReference type="PROSITE" id="PS50043"/>
    </source>
</evidence>
<dbReference type="PRINTS" id="PR00038">
    <property type="entry name" value="HTHLUXR"/>
</dbReference>
<dbReference type="InterPro" id="IPR016032">
    <property type="entry name" value="Sig_transdc_resp-reg_C-effctor"/>
</dbReference>
<dbReference type="PROSITE" id="PS50043">
    <property type="entry name" value="HTH_LUXR_2"/>
    <property type="match status" value="1"/>
</dbReference>
<protein>
    <submittedName>
        <fullName evidence="5">Helix-turn-helix transcriptional regulator</fullName>
    </submittedName>
</protein>